<evidence type="ECO:0000313" key="6">
    <source>
        <dbReference type="Proteomes" id="UP001163283"/>
    </source>
</evidence>
<sequence length="151" mass="15963">MSKFLITITSILALTACTPNTINGKKVDNTPNIQKPQEINKPNQTLTAKDSKHPQGKTATPSEIAECQRQGGTISKQGLMAHDFCVVEFADKGKVCTDGSDCQAGRCVTDGSSFDDEVGTPVKGVCPSNNVPFGCYGTVNKGEFGGFLCVD</sequence>
<feature type="compositionally biased region" description="Polar residues" evidence="1">
    <location>
        <begin position="25"/>
        <end position="48"/>
    </location>
</feature>
<evidence type="ECO:0000256" key="1">
    <source>
        <dbReference type="SAM" id="MobiDB-lite"/>
    </source>
</evidence>
<reference evidence="3 6" key="2">
    <citation type="journal article" date="2022" name="BMC Microbiol.">
        <title>Whole genome sequencing of Moraxella bovis strains from North America reveals two genotypes with different genetic determinants.</title>
        <authorList>
            <person name="Wynn E.L."/>
            <person name="Hille M.M."/>
            <person name="Loy J.D."/>
            <person name="Schuller G."/>
            <person name="Kuhn K.L."/>
            <person name="Dickey A.M."/>
            <person name="Bono J.L."/>
            <person name="Clawson M.L."/>
        </authorList>
    </citation>
    <scope>NUCLEOTIDE SEQUENCE</scope>
    <source>
        <strain evidence="3">SAM102599</strain>
        <strain evidence="4 6">SAM57978</strain>
    </source>
</reference>
<feature type="region of interest" description="Disordered" evidence="1">
    <location>
        <begin position="25"/>
        <end position="63"/>
    </location>
</feature>
<dbReference type="STRING" id="476.B0182_03045"/>
<reference evidence="2 5" key="1">
    <citation type="submission" date="2018-06" db="EMBL/GenBank/DDBJ databases">
        <authorList>
            <consortium name="Pathogen Informatics"/>
            <person name="Doyle S."/>
        </authorList>
    </citation>
    <scope>NUCLEOTIDE SEQUENCE [LARGE SCALE GENOMIC DNA]</scope>
    <source>
        <strain evidence="2 5">NCTC9426</strain>
    </source>
</reference>
<dbReference type="AlphaFoldDB" id="A0A2Z4R962"/>
<dbReference type="GeneID" id="77188840"/>
<dbReference type="Proteomes" id="UP001163632">
    <property type="component" value="Chromosome"/>
</dbReference>
<dbReference type="Proteomes" id="UP000254133">
    <property type="component" value="Unassembled WGS sequence"/>
</dbReference>
<evidence type="ECO:0008006" key="8">
    <source>
        <dbReference type="Google" id="ProtNLM"/>
    </source>
</evidence>
<dbReference type="RefSeq" id="WP_112742191.1">
    <property type="nucleotide sequence ID" value="NZ_CP030241.1"/>
</dbReference>
<evidence type="ECO:0000313" key="2">
    <source>
        <dbReference type="EMBL" id="STY93467.1"/>
    </source>
</evidence>
<dbReference type="EMBL" id="UGPZ01000003">
    <property type="protein sequence ID" value="STY93467.1"/>
    <property type="molecule type" value="Genomic_DNA"/>
</dbReference>
<evidence type="ECO:0000313" key="3">
    <source>
        <dbReference type="EMBL" id="UZA04304.1"/>
    </source>
</evidence>
<proteinExistence type="predicted"/>
<keyword evidence="7" id="KW-1185">Reference proteome</keyword>
<dbReference type="PROSITE" id="PS51257">
    <property type="entry name" value="PROKAR_LIPOPROTEIN"/>
    <property type="match status" value="1"/>
</dbReference>
<dbReference type="Proteomes" id="UP001163283">
    <property type="component" value="Chromosome"/>
</dbReference>
<dbReference type="EMBL" id="CP087830">
    <property type="protein sequence ID" value="UZA04304.1"/>
    <property type="molecule type" value="Genomic_DNA"/>
</dbReference>
<evidence type="ECO:0000313" key="4">
    <source>
        <dbReference type="EMBL" id="UZA52758.1"/>
    </source>
</evidence>
<dbReference type="EMBL" id="CP087781">
    <property type="protein sequence ID" value="UZA52758.1"/>
    <property type="molecule type" value="Genomic_DNA"/>
</dbReference>
<protein>
    <recommendedName>
        <fullName evidence="8">Lipoprotein</fullName>
    </recommendedName>
</protein>
<evidence type="ECO:0000313" key="5">
    <source>
        <dbReference type="Proteomes" id="UP000254133"/>
    </source>
</evidence>
<gene>
    <name evidence="3" type="ORF">LP092_06085</name>
    <name evidence="4" type="ORF">LP129_06400</name>
    <name evidence="2" type="ORF">NCTC9426_02197</name>
</gene>
<dbReference type="KEGG" id="mboi:DQF64_06215"/>
<organism evidence="2 5">
    <name type="scientific">Moraxella bovis</name>
    <dbReference type="NCBI Taxonomy" id="476"/>
    <lineage>
        <taxon>Bacteria</taxon>
        <taxon>Pseudomonadati</taxon>
        <taxon>Pseudomonadota</taxon>
        <taxon>Gammaproteobacteria</taxon>
        <taxon>Moraxellales</taxon>
        <taxon>Moraxellaceae</taxon>
        <taxon>Moraxella</taxon>
    </lineage>
</organism>
<evidence type="ECO:0000313" key="7">
    <source>
        <dbReference type="Proteomes" id="UP001163632"/>
    </source>
</evidence>
<name>A0A2Z4R962_MORBO</name>
<accession>A0A2Z4R962</accession>